<dbReference type="Proteomes" id="UP000886047">
    <property type="component" value="Unassembled WGS sequence"/>
</dbReference>
<organism evidence="1">
    <name type="scientific">Mariniphaga anaerophila</name>
    <dbReference type="NCBI Taxonomy" id="1484053"/>
    <lineage>
        <taxon>Bacteria</taxon>
        <taxon>Pseudomonadati</taxon>
        <taxon>Bacteroidota</taxon>
        <taxon>Bacteroidia</taxon>
        <taxon>Marinilabiliales</taxon>
        <taxon>Prolixibacteraceae</taxon>
        <taxon>Mariniphaga</taxon>
    </lineage>
</organism>
<evidence type="ECO:0000313" key="1">
    <source>
        <dbReference type="EMBL" id="HDR51919.1"/>
    </source>
</evidence>
<feature type="non-terminal residue" evidence="1">
    <location>
        <position position="1413"/>
    </location>
</feature>
<proteinExistence type="predicted"/>
<sequence>MALWRKKIPKVAGGIALSLLALLLISVAVIWIKIPGWVIHNLEGYTEKKSEGAYTLTIENMNRKFFPFSIKFSGVTLAPCESQLAAEPVDSRKTFLTLDAREILLENIGLKSLVFDRAFICQNIRITKPVVKLEGEEFLQPDTLQVTGSMISEIRPLFNYLKQVDIKKIEFEEASFGFFSALGDSNFISRADRVSVDVLGFKTDAQMIQRQKQFFETEDVLIRMNDFRNDMGDSIHVLSIDTLLYSLKTTDIKAAGFRLFPVVRTGKKNHFEVTVPQVYVKSRSITRFALNDSLKIRYLEFNHPEIRFYQKENPAQLNLDDLHNFDLYELVQNHFTKMEVDSFYLNSAHLEIFRQPDRQQYRQQFQSVDIVLNGFLLDSASAGNKEKLFHADNIEMQVAGYHLRLEDDEHHFRADSLFVSTFSNRLGVKKIHIHPENVPEPSSRTEVNIECEELNIEEVDFLNLYHTRSLPTAGIEVIEPDVRLLYRLEKEKRQKEEEGGLLFELVTDYLRGVYSNLVYIEGGRLDIKNMYRGALHGYFEANFNFSLTDFSLDSASVQRTDKFFYATHFDLRFSDYHMRLVDDLHKLDVEQIFVSSINQQVRIENLNLHPVLEEISRDDMVRFNRSELFTISVPQINLSGVDLRNAFFNKKLSISGFSIINPEIYFENFGILRADREKMELSEFYQLVFNYLEDFDIRQFSVPDGKLTWVNHTRRGRTTSFDNEFSASLENFRLNEDELQKDRLFFSDNFDVTIKDQEFALSDSVHVLKGSEIRLSSVNHSVQVNNALLFPLITSPKYSQLNTTYQVAIPQLNISGFDFRKAWYSHAPEIDKIELVSPRFQIYSKEGATRGLDLNAYRFPMPSFVESLKLNEFKISNGQATTYLTSGFRQNARSGFSFSLSMPGTELKNDSLHQVEISSDNIQLTISGFKAPLDEVHNLDIGTIGFDRERKVISVENLKVSPFMSARNNNVFNISAPAITFSEFDLSEALNNNNFEFRDILVSNPDVFIEINREMQDDTLEFLQTLDLYPYVEALVNRIAVNNLRLQNANLHFNWLQKQLFNNKINLRFHDIQIGENQPPANMLNSKEFEISTSGLAAESKNGMYSFTTDSLIYNSAMHQVSLKNIAIKPVVERTQFPLQTGFQTDVAEAQIAYIELRDIDERKWLQENILDAGRLEIGPAEFSIFRNKRFPFDPEQRPAWPQDLIKELKQSFMFDSVLLMPSHIRYSELMGISDEPGYIEFNDLTFAGGALSNIGNEIKRNGHFNLNAKASLMNHAQLGVQFTFDLLCPDYSHSATGTLEPMPLYPLNSMITKTDPLKIEDGYLNRLEFDLSFNNTQATGQLYLGYNNLKIAVLDFSGDEIQKDRFASFLANRLVIQSQNPKSGELVPVEISYPRDEQRSVLNFWWKSIYSG</sequence>
<comment type="caution">
    <text evidence="1">The sequence shown here is derived from an EMBL/GenBank/DDBJ whole genome shotgun (WGS) entry which is preliminary data.</text>
</comment>
<dbReference type="EMBL" id="DSDK01000534">
    <property type="protein sequence ID" value="HDR51919.1"/>
    <property type="molecule type" value="Genomic_DNA"/>
</dbReference>
<gene>
    <name evidence="1" type="ORF">ENN90_09940</name>
</gene>
<name>A0A831PJL8_9BACT</name>
<accession>A0A831PJL8</accession>
<reference evidence="1" key="1">
    <citation type="journal article" date="2020" name="mSystems">
        <title>Genome- and Community-Level Interaction Insights into Carbon Utilization and Element Cycling Functions of Hydrothermarchaeota in Hydrothermal Sediment.</title>
        <authorList>
            <person name="Zhou Z."/>
            <person name="Liu Y."/>
            <person name="Xu W."/>
            <person name="Pan J."/>
            <person name="Luo Z.H."/>
            <person name="Li M."/>
        </authorList>
    </citation>
    <scope>NUCLEOTIDE SEQUENCE [LARGE SCALE GENOMIC DNA]</scope>
    <source>
        <strain evidence="1">SpSt-1217</strain>
    </source>
</reference>
<protein>
    <submittedName>
        <fullName evidence="1">Uncharacterized protein</fullName>
    </submittedName>
</protein>